<dbReference type="PANTHER" id="PTHR43353">
    <property type="entry name" value="SUCCINATE-SEMIALDEHYDE DEHYDROGENASE, MITOCHONDRIAL"/>
    <property type="match status" value="1"/>
</dbReference>
<dbReference type="GO" id="GO:0004777">
    <property type="term" value="F:succinate-semialdehyde dehydrogenase (NAD+) activity"/>
    <property type="evidence" value="ECO:0007669"/>
    <property type="project" value="TreeGrafter"/>
</dbReference>
<feature type="domain" description="Aldehyde dehydrogenase" evidence="6">
    <location>
        <begin position="72"/>
        <end position="524"/>
    </location>
</feature>
<dbReference type="Gene3D" id="3.40.309.10">
    <property type="entry name" value="Aldehyde Dehydrogenase, Chain A, domain 2"/>
    <property type="match status" value="1"/>
</dbReference>
<proteinExistence type="inferred from homology"/>
<dbReference type="InterPro" id="IPR016163">
    <property type="entry name" value="Ald_DH_C"/>
</dbReference>
<dbReference type="InterPro" id="IPR016162">
    <property type="entry name" value="Ald_DH_N"/>
</dbReference>
<evidence type="ECO:0000256" key="3">
    <source>
        <dbReference type="PROSITE-ProRule" id="PRU10007"/>
    </source>
</evidence>
<dbReference type="Pfam" id="PF00171">
    <property type="entry name" value="Aldedh"/>
    <property type="match status" value="1"/>
</dbReference>
<evidence type="ECO:0000259" key="6">
    <source>
        <dbReference type="Pfam" id="PF00171"/>
    </source>
</evidence>
<feature type="active site" evidence="3">
    <location>
        <position position="298"/>
    </location>
</feature>
<protein>
    <submittedName>
        <fullName evidence="7">Succinate-semialdehyde dehydrogenase (NADP(+))</fullName>
    </submittedName>
</protein>
<sequence>MSRMKMQGHQGVSDEATAGRAPVKAQPHAENTTERATTNAPGAAPSASSLNAAQPPYQELCERVTGSGPVRELLSPIDASLLGTIPTHTCEDLEAISETARQAQRAWAGTSWDERVRIVRAFSRLVLRRRAELLDVVQAETAKARIHALEEVLDVSLVAAHYARLAPRALRPRRRAGAIPVLTSVREVRHPKGVVGMIAPWNYPFTLAASDAIPAILAGNAVILKPDSATPLSALMVAALFEEAGLPAGVFQVLNGPGATVGDALIDAVDYMMFTGSTATGRRIGARCGERLIGFSAELGGKNPMIVTAGANVEAAAAGAVRACFSNAGQLCISIERIYVSEAIAEEFVEAFVDKVRALRVGVGTDWRIDVGGLISTDHLAKVKAHVDDAVAQGARVCAGGRVRPDLGPTVFEPTVLMDVPTSARLYAEETFGPVVAIYPVANVEEAIELANDSAYGLNASVWGSGRLPWLVAEWLEAGTVNINEGYAAAWASHGAPMGGWKDSGLGRRHGREGIEKYTEVQTIARQRLMPLAPVPGMSNESYDRVMSQAVRALNVLRGA</sequence>
<dbReference type="PROSITE" id="PS00687">
    <property type="entry name" value="ALDEHYDE_DEHYDR_GLU"/>
    <property type="match status" value="1"/>
</dbReference>
<dbReference type="FunFam" id="3.40.309.10:FF:000009">
    <property type="entry name" value="Aldehyde dehydrogenase A"/>
    <property type="match status" value="1"/>
</dbReference>
<dbReference type="InterPro" id="IPR015590">
    <property type="entry name" value="Aldehyde_DH_dom"/>
</dbReference>
<dbReference type="Gene3D" id="3.40.605.10">
    <property type="entry name" value="Aldehyde Dehydrogenase, Chain A, domain 1"/>
    <property type="match status" value="1"/>
</dbReference>
<keyword evidence="8" id="KW-1185">Reference proteome</keyword>
<name>A0A3P1SGX9_9ACTO</name>
<dbReference type="GO" id="GO:0009450">
    <property type="term" value="P:gamma-aminobutyric acid catabolic process"/>
    <property type="evidence" value="ECO:0007669"/>
    <property type="project" value="TreeGrafter"/>
</dbReference>
<dbReference type="EMBL" id="RQZF01000002">
    <property type="protein sequence ID" value="RRC96005.1"/>
    <property type="molecule type" value="Genomic_DNA"/>
</dbReference>
<evidence type="ECO:0000256" key="5">
    <source>
        <dbReference type="SAM" id="MobiDB-lite"/>
    </source>
</evidence>
<dbReference type="Proteomes" id="UP000280444">
    <property type="component" value="Unassembled WGS sequence"/>
</dbReference>
<comment type="similarity">
    <text evidence="1 4">Belongs to the aldehyde dehydrogenase family.</text>
</comment>
<feature type="region of interest" description="Disordered" evidence="5">
    <location>
        <begin position="1"/>
        <end position="51"/>
    </location>
</feature>
<keyword evidence="2 4" id="KW-0560">Oxidoreductase</keyword>
<gene>
    <name evidence="7" type="ORF">EII11_03955</name>
</gene>
<dbReference type="NCBIfam" id="NF006916">
    <property type="entry name" value="PRK09407.1"/>
    <property type="match status" value="1"/>
</dbReference>
<evidence type="ECO:0000256" key="4">
    <source>
        <dbReference type="RuleBase" id="RU003345"/>
    </source>
</evidence>
<reference evidence="7 8" key="1">
    <citation type="submission" date="2018-11" db="EMBL/GenBank/DDBJ databases">
        <title>Genomes From Bacteria Associated with the Canine Oral Cavity: a Test Case for Automated Genome-Based Taxonomic Assignment.</title>
        <authorList>
            <person name="Coil D.A."/>
            <person name="Jospin G."/>
            <person name="Darling A.E."/>
            <person name="Wallis C."/>
            <person name="Davis I.J."/>
            <person name="Harris S."/>
            <person name="Eisen J.A."/>
            <person name="Holcombe L.J."/>
            <person name="O'Flynn C."/>
        </authorList>
    </citation>
    <scope>NUCLEOTIDE SEQUENCE [LARGE SCALE GENOMIC DNA]</scope>
    <source>
        <strain evidence="7 8">OH770</strain>
    </source>
</reference>
<evidence type="ECO:0000313" key="8">
    <source>
        <dbReference type="Proteomes" id="UP000280444"/>
    </source>
</evidence>
<dbReference type="SUPFAM" id="SSF53720">
    <property type="entry name" value="ALDH-like"/>
    <property type="match status" value="1"/>
</dbReference>
<dbReference type="OrthoDB" id="6882680at2"/>
<evidence type="ECO:0000256" key="1">
    <source>
        <dbReference type="ARBA" id="ARBA00009986"/>
    </source>
</evidence>
<accession>A0A3P1SGX9</accession>
<dbReference type="PANTHER" id="PTHR43353:SF5">
    <property type="entry name" value="SUCCINATE-SEMIALDEHYDE DEHYDROGENASE, MITOCHONDRIAL"/>
    <property type="match status" value="1"/>
</dbReference>
<dbReference type="AlphaFoldDB" id="A0A3P1SGX9"/>
<evidence type="ECO:0000313" key="7">
    <source>
        <dbReference type="EMBL" id="RRC96005.1"/>
    </source>
</evidence>
<dbReference type="InterPro" id="IPR016161">
    <property type="entry name" value="Ald_DH/histidinol_DH"/>
</dbReference>
<dbReference type="InterPro" id="IPR029510">
    <property type="entry name" value="Ald_DH_CS_GLU"/>
</dbReference>
<dbReference type="InterPro" id="IPR050740">
    <property type="entry name" value="Aldehyde_DH_Superfamily"/>
</dbReference>
<organism evidence="7 8">
    <name type="scientific">Schaalia canis</name>
    <dbReference type="NCBI Taxonomy" id="100469"/>
    <lineage>
        <taxon>Bacteria</taxon>
        <taxon>Bacillati</taxon>
        <taxon>Actinomycetota</taxon>
        <taxon>Actinomycetes</taxon>
        <taxon>Actinomycetales</taxon>
        <taxon>Actinomycetaceae</taxon>
        <taxon>Schaalia</taxon>
    </lineage>
</organism>
<evidence type="ECO:0000256" key="2">
    <source>
        <dbReference type="ARBA" id="ARBA00023002"/>
    </source>
</evidence>
<comment type="caution">
    <text evidence="7">The sequence shown here is derived from an EMBL/GenBank/DDBJ whole genome shotgun (WGS) entry which is preliminary data.</text>
</comment>